<keyword evidence="2" id="KW-1133">Transmembrane helix</keyword>
<feature type="transmembrane region" description="Helical" evidence="2">
    <location>
        <begin position="227"/>
        <end position="249"/>
    </location>
</feature>
<dbReference type="Proteomes" id="UP001165079">
    <property type="component" value="Unassembled WGS sequence"/>
</dbReference>
<proteinExistence type="predicted"/>
<organism evidence="3 4">
    <name type="scientific">Actinorhabdospora filicis</name>
    <dbReference type="NCBI Taxonomy" id="1785913"/>
    <lineage>
        <taxon>Bacteria</taxon>
        <taxon>Bacillati</taxon>
        <taxon>Actinomycetota</taxon>
        <taxon>Actinomycetes</taxon>
        <taxon>Micromonosporales</taxon>
        <taxon>Micromonosporaceae</taxon>
        <taxon>Actinorhabdospora</taxon>
    </lineage>
</organism>
<reference evidence="3" key="1">
    <citation type="submission" date="2023-03" db="EMBL/GenBank/DDBJ databases">
        <title>Actinorhabdospora filicis NBRC 111898.</title>
        <authorList>
            <person name="Ichikawa N."/>
            <person name="Sato H."/>
            <person name="Tonouchi N."/>
        </authorList>
    </citation>
    <scope>NUCLEOTIDE SEQUENCE</scope>
    <source>
        <strain evidence="3">NBRC 111898</strain>
    </source>
</reference>
<name>A0A9W6SQD9_9ACTN</name>
<sequence>MTTQAALLATELDVTPGEAASLTLKLRNTGTIVEGYRFTVVGAASAWTRVEPAEMTLYPDTEGEARIIFDPPRTSDVRAGAVAFAVQVTPQEQPETATAPEGVVTVLPFSETTAELTPRTAGGRLYGRTEVAVDNRGNVPVRFHVTAKDADDNLRFESRPDEQPATPGQAVFHKLSIRARKPRWRGPAQTLPYAVAVTTLDDKGEETHPPVVLDGSLVQNAILPRNLFRWVIALIALAALLGAGWLFLLKPAVTSAAQNAVETPVEQLKQEVAKAKENADDAKKGVDEIKATPPVVPSAPPTSKPPETTTAPFSGRVEVAANGNAAATQSYTVPEKTTFTLTDLLIMNPQGDQGRVDVEINGVVVHTLSLANFRDWDNHYVTGLQVPEKKSIVLRLTCTTPGPRLAGTSSDQCRTFLSFSGTTVTKKPAA</sequence>
<protein>
    <recommendedName>
        <fullName evidence="5">Hydrolytic protein</fullName>
    </recommendedName>
</protein>
<feature type="region of interest" description="Disordered" evidence="1">
    <location>
        <begin position="276"/>
        <end position="312"/>
    </location>
</feature>
<keyword evidence="4" id="KW-1185">Reference proteome</keyword>
<feature type="compositionally biased region" description="Pro residues" evidence="1">
    <location>
        <begin position="294"/>
        <end position="304"/>
    </location>
</feature>
<dbReference type="EMBL" id="BSTX01000004">
    <property type="protein sequence ID" value="GLZ80341.1"/>
    <property type="molecule type" value="Genomic_DNA"/>
</dbReference>
<dbReference type="RefSeq" id="WP_285665501.1">
    <property type="nucleotide sequence ID" value="NZ_BSTX01000004.1"/>
</dbReference>
<evidence type="ECO:0000313" key="4">
    <source>
        <dbReference type="Proteomes" id="UP001165079"/>
    </source>
</evidence>
<feature type="compositionally biased region" description="Basic and acidic residues" evidence="1">
    <location>
        <begin position="276"/>
        <end position="290"/>
    </location>
</feature>
<accession>A0A9W6SQD9</accession>
<keyword evidence="2" id="KW-0812">Transmembrane</keyword>
<keyword evidence="2" id="KW-0472">Membrane</keyword>
<gene>
    <name evidence="3" type="ORF">Afil01_51480</name>
</gene>
<evidence type="ECO:0000256" key="2">
    <source>
        <dbReference type="SAM" id="Phobius"/>
    </source>
</evidence>
<comment type="caution">
    <text evidence="3">The sequence shown here is derived from an EMBL/GenBank/DDBJ whole genome shotgun (WGS) entry which is preliminary data.</text>
</comment>
<evidence type="ECO:0000256" key="1">
    <source>
        <dbReference type="SAM" id="MobiDB-lite"/>
    </source>
</evidence>
<dbReference type="AlphaFoldDB" id="A0A9W6SQD9"/>
<evidence type="ECO:0000313" key="3">
    <source>
        <dbReference type="EMBL" id="GLZ80341.1"/>
    </source>
</evidence>
<evidence type="ECO:0008006" key="5">
    <source>
        <dbReference type="Google" id="ProtNLM"/>
    </source>
</evidence>